<dbReference type="OrthoDB" id="5951731at2759"/>
<keyword evidence="1" id="KW-0812">Transmembrane</keyword>
<dbReference type="Proteomes" id="UP000323011">
    <property type="component" value="Unassembled WGS sequence"/>
</dbReference>
<accession>A0A5A8C7W4</accession>
<reference evidence="5 6" key="1">
    <citation type="submission" date="2019-07" db="EMBL/GenBank/DDBJ databases">
        <title>Genomes of Cafeteria roenbergensis.</title>
        <authorList>
            <person name="Fischer M.G."/>
            <person name="Hackl T."/>
            <person name="Roman M."/>
        </authorList>
    </citation>
    <scope>NUCLEOTIDE SEQUENCE [LARGE SCALE GENOMIC DNA]</scope>
    <source>
        <strain evidence="3 6">BVI</strain>
        <strain evidence="4 5">E4-10P</strain>
    </source>
</reference>
<gene>
    <name evidence="4" type="ORF">FNF27_05550</name>
    <name evidence="3" type="ORF">FNF29_06089</name>
</gene>
<feature type="transmembrane region" description="Helical" evidence="1">
    <location>
        <begin position="269"/>
        <end position="295"/>
    </location>
</feature>
<evidence type="ECO:0000313" key="4">
    <source>
        <dbReference type="EMBL" id="KAA0172913.1"/>
    </source>
</evidence>
<evidence type="ECO:0000259" key="2">
    <source>
        <dbReference type="PROSITE" id="PS00022"/>
    </source>
</evidence>
<feature type="domain" description="EGF-like" evidence="2">
    <location>
        <begin position="18"/>
        <end position="29"/>
    </location>
</feature>
<feature type="transmembrane region" description="Helical" evidence="1">
    <location>
        <begin position="40"/>
        <end position="64"/>
    </location>
</feature>
<dbReference type="EMBL" id="VLTO01000040">
    <property type="protein sequence ID" value="KAA0172913.1"/>
    <property type="molecule type" value="Genomic_DNA"/>
</dbReference>
<proteinExistence type="predicted"/>
<keyword evidence="1" id="KW-0472">Membrane</keyword>
<evidence type="ECO:0000313" key="5">
    <source>
        <dbReference type="Proteomes" id="UP000322899"/>
    </source>
</evidence>
<dbReference type="InterPro" id="IPR000742">
    <property type="entry name" value="EGF"/>
</dbReference>
<sequence>MCTPDCGPHGFCSDSGKCVCLTWWSGEDCSDSFAVDVGPLLVGLAIWIPAAMHAAVVLTVLAGCRKQFVWARQSAREERSCEEDDELMPLSSPSPPAGLPVLTCCGHAARVAACGLCFPDRAYETQRSCSSRAASRDATRDVCWCCWLPIDLLACARGQERQVAAAALAVGSLLRIFWVLLRQGVLVDDAMAFLVVDVMLLRVPQCLWAWAFMLMAVVWKDIAAAASGVAVSLRFRCGMNAMGALLLVAEVALTAVASPLLSTDDTEGLILYHIGDGLLALMIVGLALAGFRAVWGMLALLRTYRAGAGTGRCGRCCADGCCRWLQPCGLATDLLCTPIARRERRDWAGPSSALAGGPAELEADTFDVVYEALRQTTLGMLGGACMSAVLITGVVAETALDLGTSTTPNGYLVFLSVFLMCEAVGGLLLASMSWPRSA</sequence>
<protein>
    <recommendedName>
        <fullName evidence="2">EGF-like domain-containing protein</fullName>
    </recommendedName>
</protein>
<dbReference type="PROSITE" id="PS00022">
    <property type="entry name" value="EGF_1"/>
    <property type="match status" value="1"/>
</dbReference>
<evidence type="ECO:0000313" key="3">
    <source>
        <dbReference type="EMBL" id="KAA0149202.1"/>
    </source>
</evidence>
<feature type="transmembrane region" description="Helical" evidence="1">
    <location>
        <begin position="378"/>
        <end position="399"/>
    </location>
</feature>
<evidence type="ECO:0000313" key="6">
    <source>
        <dbReference type="Proteomes" id="UP000323011"/>
    </source>
</evidence>
<organism evidence="3 6">
    <name type="scientific">Cafeteria roenbergensis</name>
    <name type="common">Marine flagellate</name>
    <dbReference type="NCBI Taxonomy" id="33653"/>
    <lineage>
        <taxon>Eukaryota</taxon>
        <taxon>Sar</taxon>
        <taxon>Stramenopiles</taxon>
        <taxon>Bigyra</taxon>
        <taxon>Opalozoa</taxon>
        <taxon>Bicosoecida</taxon>
        <taxon>Cafeteriaceae</taxon>
        <taxon>Cafeteria</taxon>
    </lineage>
</organism>
<feature type="transmembrane region" description="Helical" evidence="1">
    <location>
        <begin position="243"/>
        <end position="263"/>
    </location>
</feature>
<feature type="transmembrane region" description="Helical" evidence="1">
    <location>
        <begin position="411"/>
        <end position="430"/>
    </location>
</feature>
<dbReference type="AlphaFoldDB" id="A0A5A8C7W4"/>
<dbReference type="EMBL" id="VLTN01000045">
    <property type="protein sequence ID" value="KAA0149202.1"/>
    <property type="molecule type" value="Genomic_DNA"/>
</dbReference>
<dbReference type="Proteomes" id="UP000322899">
    <property type="component" value="Unassembled WGS sequence"/>
</dbReference>
<comment type="caution">
    <text evidence="3">The sequence shown here is derived from an EMBL/GenBank/DDBJ whole genome shotgun (WGS) entry which is preliminary data.</text>
</comment>
<keyword evidence="1" id="KW-1133">Transmembrane helix</keyword>
<keyword evidence="6" id="KW-1185">Reference proteome</keyword>
<feature type="transmembrane region" description="Helical" evidence="1">
    <location>
        <begin position="163"/>
        <end position="181"/>
    </location>
</feature>
<evidence type="ECO:0000256" key="1">
    <source>
        <dbReference type="SAM" id="Phobius"/>
    </source>
</evidence>
<name>A0A5A8C7W4_CAFRO</name>
<feature type="transmembrane region" description="Helical" evidence="1">
    <location>
        <begin position="207"/>
        <end position="231"/>
    </location>
</feature>